<name>A0A5C5ZDT2_9BACT</name>
<evidence type="ECO:0000313" key="2">
    <source>
        <dbReference type="Proteomes" id="UP000315010"/>
    </source>
</evidence>
<gene>
    <name evidence="1" type="ORF">CA13_61730</name>
</gene>
<reference evidence="1 2" key="1">
    <citation type="submission" date="2019-02" db="EMBL/GenBank/DDBJ databases">
        <title>Deep-cultivation of Planctomycetes and their phenomic and genomic characterization uncovers novel biology.</title>
        <authorList>
            <person name="Wiegand S."/>
            <person name="Jogler M."/>
            <person name="Boedeker C."/>
            <person name="Pinto D."/>
            <person name="Vollmers J."/>
            <person name="Rivas-Marin E."/>
            <person name="Kohn T."/>
            <person name="Peeters S.H."/>
            <person name="Heuer A."/>
            <person name="Rast P."/>
            <person name="Oberbeckmann S."/>
            <person name="Bunk B."/>
            <person name="Jeske O."/>
            <person name="Meyerdierks A."/>
            <person name="Storesund J.E."/>
            <person name="Kallscheuer N."/>
            <person name="Luecker S."/>
            <person name="Lage O.M."/>
            <person name="Pohl T."/>
            <person name="Merkel B.J."/>
            <person name="Hornburger P."/>
            <person name="Mueller R.-W."/>
            <person name="Bruemmer F."/>
            <person name="Labrenz M."/>
            <person name="Spormann A.M."/>
            <person name="Op Den Camp H."/>
            <person name="Overmann J."/>
            <person name="Amann R."/>
            <person name="Jetten M.S.M."/>
            <person name="Mascher T."/>
            <person name="Medema M.H."/>
            <person name="Devos D.P."/>
            <person name="Kaster A.-K."/>
            <person name="Ovreas L."/>
            <person name="Rohde M."/>
            <person name="Galperin M.Y."/>
            <person name="Jogler C."/>
        </authorList>
    </citation>
    <scope>NUCLEOTIDE SEQUENCE [LARGE SCALE GENOMIC DNA]</scope>
    <source>
        <strain evidence="1 2">CA13</strain>
    </source>
</reference>
<sequence length="47" mass="5146">MLVKINGKGRRLSTPEPLFCIRLFADDAWNIAAMLGRLLAASRNASS</sequence>
<comment type="caution">
    <text evidence="1">The sequence shown here is derived from an EMBL/GenBank/DDBJ whole genome shotgun (WGS) entry which is preliminary data.</text>
</comment>
<organism evidence="1 2">
    <name type="scientific">Novipirellula herctigrandis</name>
    <dbReference type="NCBI Taxonomy" id="2527986"/>
    <lineage>
        <taxon>Bacteria</taxon>
        <taxon>Pseudomonadati</taxon>
        <taxon>Planctomycetota</taxon>
        <taxon>Planctomycetia</taxon>
        <taxon>Pirellulales</taxon>
        <taxon>Pirellulaceae</taxon>
        <taxon>Novipirellula</taxon>
    </lineage>
</organism>
<dbReference type="EMBL" id="SJPJ01000001">
    <property type="protein sequence ID" value="TWT84693.1"/>
    <property type="molecule type" value="Genomic_DNA"/>
</dbReference>
<protein>
    <submittedName>
        <fullName evidence="1">Uncharacterized protein</fullName>
    </submittedName>
</protein>
<dbReference type="AlphaFoldDB" id="A0A5C5ZDT2"/>
<keyword evidence="2" id="KW-1185">Reference proteome</keyword>
<proteinExistence type="predicted"/>
<accession>A0A5C5ZDT2</accession>
<evidence type="ECO:0000313" key="1">
    <source>
        <dbReference type="EMBL" id="TWT84693.1"/>
    </source>
</evidence>
<dbReference type="Proteomes" id="UP000315010">
    <property type="component" value="Unassembled WGS sequence"/>
</dbReference>